<sequence>MEHQRSLATPPPPPPPPPPQTPLGDPPAAKLTPAHTPSPRSLTEDALDLQYCSGSEAEESPERALKAEGFPEEGKQARQKEERRVIAPLRSVVVKSASHRVSYKDALTGVRTFKPRFNADAEETGDGGWSVERRTTRGRRHTVWARLGATTGSIHDRGGGRASIHGGPGGRVPVKDRLGPCSPLRVL</sequence>
<gene>
    <name evidence="2" type="ORF">PVAP13_8NG081392</name>
</gene>
<dbReference type="EMBL" id="CM029052">
    <property type="protein sequence ID" value="KAG2555476.1"/>
    <property type="molecule type" value="Genomic_DNA"/>
</dbReference>
<feature type="region of interest" description="Disordered" evidence="1">
    <location>
        <begin position="1"/>
        <end position="82"/>
    </location>
</feature>
<accession>A0A8T0P854</accession>
<comment type="caution">
    <text evidence="2">The sequence shown here is derived from an EMBL/GenBank/DDBJ whole genome shotgun (WGS) entry which is preliminary data.</text>
</comment>
<name>A0A8T0P854_PANVG</name>
<dbReference type="AlphaFoldDB" id="A0A8T0P854"/>
<proteinExistence type="predicted"/>
<evidence type="ECO:0000256" key="1">
    <source>
        <dbReference type="SAM" id="MobiDB-lite"/>
    </source>
</evidence>
<evidence type="ECO:0000313" key="3">
    <source>
        <dbReference type="Proteomes" id="UP000823388"/>
    </source>
</evidence>
<feature type="compositionally biased region" description="Basic and acidic residues" evidence="1">
    <location>
        <begin position="72"/>
        <end position="82"/>
    </location>
</feature>
<organism evidence="2 3">
    <name type="scientific">Panicum virgatum</name>
    <name type="common">Blackwell switchgrass</name>
    <dbReference type="NCBI Taxonomy" id="38727"/>
    <lineage>
        <taxon>Eukaryota</taxon>
        <taxon>Viridiplantae</taxon>
        <taxon>Streptophyta</taxon>
        <taxon>Embryophyta</taxon>
        <taxon>Tracheophyta</taxon>
        <taxon>Spermatophyta</taxon>
        <taxon>Magnoliopsida</taxon>
        <taxon>Liliopsida</taxon>
        <taxon>Poales</taxon>
        <taxon>Poaceae</taxon>
        <taxon>PACMAD clade</taxon>
        <taxon>Panicoideae</taxon>
        <taxon>Panicodae</taxon>
        <taxon>Paniceae</taxon>
        <taxon>Panicinae</taxon>
        <taxon>Panicum</taxon>
        <taxon>Panicum sect. Hiantes</taxon>
    </lineage>
</organism>
<keyword evidence="3" id="KW-1185">Reference proteome</keyword>
<feature type="region of interest" description="Disordered" evidence="1">
    <location>
        <begin position="151"/>
        <end position="177"/>
    </location>
</feature>
<protein>
    <submittedName>
        <fullName evidence="2">Uncharacterized protein</fullName>
    </submittedName>
</protein>
<evidence type="ECO:0000313" key="2">
    <source>
        <dbReference type="EMBL" id="KAG2555476.1"/>
    </source>
</evidence>
<dbReference type="Proteomes" id="UP000823388">
    <property type="component" value="Chromosome 8N"/>
</dbReference>
<reference evidence="2" key="1">
    <citation type="submission" date="2020-05" db="EMBL/GenBank/DDBJ databases">
        <title>WGS assembly of Panicum virgatum.</title>
        <authorList>
            <person name="Lovell J.T."/>
            <person name="Jenkins J."/>
            <person name="Shu S."/>
            <person name="Juenger T.E."/>
            <person name="Schmutz J."/>
        </authorList>
    </citation>
    <scope>NUCLEOTIDE SEQUENCE</scope>
    <source>
        <strain evidence="2">AP13</strain>
    </source>
</reference>
<feature type="compositionally biased region" description="Pro residues" evidence="1">
    <location>
        <begin position="9"/>
        <end position="25"/>
    </location>
</feature>